<protein>
    <submittedName>
        <fullName evidence="4">ComF family protein</fullName>
    </submittedName>
</protein>
<name>A0ABX6T9W9_9SPHN</name>
<keyword evidence="5" id="KW-1185">Reference proteome</keyword>
<evidence type="ECO:0000313" key="4">
    <source>
        <dbReference type="EMBL" id="QNP46344.1"/>
    </source>
</evidence>
<proteinExistence type="inferred from homology"/>
<sequence length="251" mass="27181">MSGDKDGVRAGETIRFALKQVLDFALPPRCAGCGTIVADLHSFCPECRTRVEFLGESGCSTCGIPLEATDADTCGFCIAKPPRIGRTRAALAYDELSRSIALRLKHGRKVALARTMARYMAPLVRSDGEPLLVPVPLHRSCLWSRGINQSALVARELAKMTGPRTDPCLLKRVKRTPALKGMSPRQRRKLVAGAFKMKPEADLQGRTIVLVDDVLTTGSTANACARALEQAGAGRVELVSWARVIKPMQLS</sequence>
<feature type="domain" description="Double zinc ribbon" evidence="3">
    <location>
        <begin position="21"/>
        <end position="77"/>
    </location>
</feature>
<evidence type="ECO:0000259" key="2">
    <source>
        <dbReference type="Pfam" id="PF00156"/>
    </source>
</evidence>
<dbReference type="PANTHER" id="PTHR47505:SF1">
    <property type="entry name" value="DNA UTILIZATION PROTEIN YHGH"/>
    <property type="match status" value="1"/>
</dbReference>
<dbReference type="EMBL" id="CP060782">
    <property type="protein sequence ID" value="QNP46344.1"/>
    <property type="molecule type" value="Genomic_DNA"/>
</dbReference>
<evidence type="ECO:0000256" key="1">
    <source>
        <dbReference type="ARBA" id="ARBA00008007"/>
    </source>
</evidence>
<comment type="similarity">
    <text evidence="1">Belongs to the ComF/GntX family.</text>
</comment>
<dbReference type="Pfam" id="PF00156">
    <property type="entry name" value="Pribosyltran"/>
    <property type="match status" value="1"/>
</dbReference>
<dbReference type="InterPro" id="IPR044005">
    <property type="entry name" value="DZR_2"/>
</dbReference>
<dbReference type="InterPro" id="IPR000836">
    <property type="entry name" value="PRTase_dom"/>
</dbReference>
<feature type="domain" description="Phosphoribosyltransferase" evidence="2">
    <location>
        <begin position="190"/>
        <end position="240"/>
    </location>
</feature>
<dbReference type="Gene3D" id="3.40.50.2020">
    <property type="match status" value="1"/>
</dbReference>
<reference evidence="4 5" key="1">
    <citation type="submission" date="2020-08" db="EMBL/GenBank/DDBJ databases">
        <title>Genome sequence of Sphingomonas sediminicola KACC 15039T.</title>
        <authorList>
            <person name="Hyun D.-W."/>
            <person name="Bae J.-W."/>
        </authorList>
    </citation>
    <scope>NUCLEOTIDE SEQUENCE [LARGE SCALE GENOMIC DNA]</scope>
    <source>
        <strain evidence="4 5">KACC 15039</strain>
    </source>
</reference>
<dbReference type="InterPro" id="IPR051910">
    <property type="entry name" value="ComF/GntX_DNA_util-trans"/>
</dbReference>
<organism evidence="4 5">
    <name type="scientific">Sphingomonas sediminicola</name>
    <dbReference type="NCBI Taxonomy" id="386874"/>
    <lineage>
        <taxon>Bacteria</taxon>
        <taxon>Pseudomonadati</taxon>
        <taxon>Pseudomonadota</taxon>
        <taxon>Alphaproteobacteria</taxon>
        <taxon>Sphingomonadales</taxon>
        <taxon>Sphingomonadaceae</taxon>
        <taxon>Sphingomonas</taxon>
    </lineage>
</organism>
<dbReference type="CDD" id="cd06223">
    <property type="entry name" value="PRTases_typeI"/>
    <property type="match status" value="1"/>
</dbReference>
<evidence type="ECO:0000259" key="3">
    <source>
        <dbReference type="Pfam" id="PF18912"/>
    </source>
</evidence>
<dbReference type="Pfam" id="PF18912">
    <property type="entry name" value="DZR_2"/>
    <property type="match status" value="1"/>
</dbReference>
<gene>
    <name evidence="4" type="ORF">H9L14_03880</name>
</gene>
<dbReference type="RefSeq" id="WP_187709297.1">
    <property type="nucleotide sequence ID" value="NZ_CP060782.1"/>
</dbReference>
<dbReference type="Proteomes" id="UP000516105">
    <property type="component" value="Chromosome"/>
</dbReference>
<accession>A0ABX6T9W9</accession>
<dbReference type="PANTHER" id="PTHR47505">
    <property type="entry name" value="DNA UTILIZATION PROTEIN YHGH"/>
    <property type="match status" value="1"/>
</dbReference>
<evidence type="ECO:0000313" key="5">
    <source>
        <dbReference type="Proteomes" id="UP000516105"/>
    </source>
</evidence>
<dbReference type="SUPFAM" id="SSF53271">
    <property type="entry name" value="PRTase-like"/>
    <property type="match status" value="1"/>
</dbReference>
<dbReference type="InterPro" id="IPR029057">
    <property type="entry name" value="PRTase-like"/>
</dbReference>